<evidence type="ECO:0000256" key="1">
    <source>
        <dbReference type="ARBA" id="ARBA00010476"/>
    </source>
</evidence>
<organism evidence="4">
    <name type="scientific">hydrothermal vent metagenome</name>
    <dbReference type="NCBI Taxonomy" id="652676"/>
    <lineage>
        <taxon>unclassified sequences</taxon>
        <taxon>metagenomes</taxon>
        <taxon>ecological metagenomes</taxon>
    </lineage>
</organism>
<keyword evidence="2" id="KW-0143">Chaperone</keyword>
<dbReference type="Gene3D" id="1.10.287.110">
    <property type="entry name" value="DnaJ domain"/>
    <property type="match status" value="1"/>
</dbReference>
<protein>
    <submittedName>
        <fullName evidence="4">Chaperone protein HscB</fullName>
    </submittedName>
</protein>
<dbReference type="GO" id="GO:0001671">
    <property type="term" value="F:ATPase activator activity"/>
    <property type="evidence" value="ECO:0007669"/>
    <property type="project" value="InterPro"/>
</dbReference>
<dbReference type="Gene3D" id="1.20.1280.20">
    <property type="entry name" value="HscB, C-terminal domain"/>
    <property type="match status" value="1"/>
</dbReference>
<dbReference type="AlphaFoldDB" id="A0A3B0XF43"/>
<dbReference type="NCBIfam" id="TIGR00714">
    <property type="entry name" value="hscB"/>
    <property type="match status" value="1"/>
</dbReference>
<sequence>MSDSIFKQNYFEIFAIPVSTTPDLNQLKESNRELQQKVHPDRFANSSDEEQRRAMQITSLINQAFETITSPASRLQYMLSLKGVDMNAETDTIMDGAFLMTQMELREDIADVRSQSDPLDVLDTMRSDLKNEAAELLMSFDHAYQQNELDTGREIVRKLQFLNKAQKEISDITIQLEDELI</sequence>
<dbReference type="HAMAP" id="MF_00682">
    <property type="entry name" value="HscB"/>
    <property type="match status" value="1"/>
</dbReference>
<reference evidence="4" key="1">
    <citation type="submission" date="2018-06" db="EMBL/GenBank/DDBJ databases">
        <authorList>
            <person name="Zhirakovskaya E."/>
        </authorList>
    </citation>
    <scope>NUCLEOTIDE SEQUENCE</scope>
</reference>
<dbReference type="PANTHER" id="PTHR14021">
    <property type="entry name" value="IRON-SULFUR CLUSTER CO-CHAPERONE PROTEIN HSCB"/>
    <property type="match status" value="1"/>
</dbReference>
<name>A0A3B0XF43_9ZZZZ</name>
<dbReference type="GO" id="GO:0051259">
    <property type="term" value="P:protein complex oligomerization"/>
    <property type="evidence" value="ECO:0007669"/>
    <property type="project" value="InterPro"/>
</dbReference>
<dbReference type="InterPro" id="IPR036869">
    <property type="entry name" value="J_dom_sf"/>
</dbReference>
<dbReference type="GO" id="GO:0051087">
    <property type="term" value="F:protein-folding chaperone binding"/>
    <property type="evidence" value="ECO:0007669"/>
    <property type="project" value="InterPro"/>
</dbReference>
<feature type="domain" description="J" evidence="3">
    <location>
        <begin position="9"/>
        <end position="81"/>
    </location>
</feature>
<dbReference type="CDD" id="cd06257">
    <property type="entry name" value="DnaJ"/>
    <property type="match status" value="1"/>
</dbReference>
<gene>
    <name evidence="4" type="ORF">MNBD_GAMMA11-2748</name>
</gene>
<dbReference type="SMART" id="SM00271">
    <property type="entry name" value="DnaJ"/>
    <property type="match status" value="1"/>
</dbReference>
<dbReference type="Pfam" id="PF07743">
    <property type="entry name" value="HSCB_C"/>
    <property type="match status" value="1"/>
</dbReference>
<dbReference type="GO" id="GO:0044571">
    <property type="term" value="P:[2Fe-2S] cluster assembly"/>
    <property type="evidence" value="ECO:0007669"/>
    <property type="project" value="InterPro"/>
</dbReference>
<dbReference type="SUPFAM" id="SSF46565">
    <property type="entry name" value="Chaperone J-domain"/>
    <property type="match status" value="1"/>
</dbReference>
<accession>A0A3B0XF43</accession>
<dbReference type="InterPro" id="IPR004640">
    <property type="entry name" value="HscB"/>
</dbReference>
<dbReference type="EMBL" id="UOFG01000115">
    <property type="protein sequence ID" value="VAW60209.1"/>
    <property type="molecule type" value="Genomic_DNA"/>
</dbReference>
<comment type="similarity">
    <text evidence="1">Belongs to the HscB family.</text>
</comment>
<dbReference type="InterPro" id="IPR009073">
    <property type="entry name" value="HscB_oligo_C"/>
</dbReference>
<evidence type="ECO:0000313" key="4">
    <source>
        <dbReference type="EMBL" id="VAW60209.1"/>
    </source>
</evidence>
<dbReference type="PROSITE" id="PS50076">
    <property type="entry name" value="DNAJ_2"/>
    <property type="match status" value="1"/>
</dbReference>
<proteinExistence type="inferred from homology"/>
<evidence type="ECO:0000256" key="2">
    <source>
        <dbReference type="ARBA" id="ARBA00023186"/>
    </source>
</evidence>
<dbReference type="InterPro" id="IPR001623">
    <property type="entry name" value="DnaJ_domain"/>
</dbReference>
<dbReference type="InterPro" id="IPR036386">
    <property type="entry name" value="HscB_C_sf"/>
</dbReference>
<dbReference type="PANTHER" id="PTHR14021:SF15">
    <property type="entry name" value="IRON-SULFUR CLUSTER CO-CHAPERONE PROTEIN HSCB"/>
    <property type="match status" value="1"/>
</dbReference>
<evidence type="ECO:0000259" key="3">
    <source>
        <dbReference type="PROSITE" id="PS50076"/>
    </source>
</evidence>
<dbReference type="SUPFAM" id="SSF47144">
    <property type="entry name" value="HSC20 (HSCB), C-terminal oligomerisation domain"/>
    <property type="match status" value="1"/>
</dbReference>